<organism evidence="2 3">
    <name type="scientific">Dongia sedimenti</name>
    <dbReference type="NCBI Taxonomy" id="3064282"/>
    <lineage>
        <taxon>Bacteria</taxon>
        <taxon>Pseudomonadati</taxon>
        <taxon>Pseudomonadota</taxon>
        <taxon>Alphaproteobacteria</taxon>
        <taxon>Rhodospirillales</taxon>
        <taxon>Dongiaceae</taxon>
        <taxon>Dongia</taxon>
    </lineage>
</organism>
<feature type="domain" description="LUD" evidence="1">
    <location>
        <begin position="44"/>
        <end position="217"/>
    </location>
</feature>
<gene>
    <name evidence="2" type="ORF">Q8A70_12100</name>
</gene>
<dbReference type="PANTHER" id="PTHR43682">
    <property type="entry name" value="LACTATE UTILIZATION PROTEIN C"/>
    <property type="match status" value="1"/>
</dbReference>
<dbReference type="EMBL" id="JAUYVI010000004">
    <property type="protein sequence ID" value="MDQ7248416.1"/>
    <property type="molecule type" value="Genomic_DNA"/>
</dbReference>
<proteinExistence type="predicted"/>
<reference evidence="3" key="1">
    <citation type="submission" date="2023-08" db="EMBL/GenBank/DDBJ databases">
        <title>Rhodospirillaceae gen. nov., a novel taxon isolated from the Yangtze River Yuezi River estuary sludge.</title>
        <authorList>
            <person name="Ruan L."/>
        </authorList>
    </citation>
    <scope>NUCLEOTIDE SEQUENCE [LARGE SCALE GENOMIC DNA]</scope>
    <source>
        <strain evidence="3">R-7</strain>
    </source>
</reference>
<dbReference type="PANTHER" id="PTHR43682:SF1">
    <property type="entry name" value="LACTATE UTILIZATION PROTEIN C"/>
    <property type="match status" value="1"/>
</dbReference>
<protein>
    <submittedName>
        <fullName evidence="2">Lactate utilization protein</fullName>
    </submittedName>
</protein>
<dbReference type="Gene3D" id="3.40.50.10420">
    <property type="entry name" value="NagB/RpiA/CoA transferase-like"/>
    <property type="match status" value="1"/>
</dbReference>
<accession>A0ABU0YL19</accession>
<dbReference type="RefSeq" id="WP_379955897.1">
    <property type="nucleotide sequence ID" value="NZ_JAUYVI010000004.1"/>
</dbReference>
<dbReference type="Proteomes" id="UP001230156">
    <property type="component" value="Unassembled WGS sequence"/>
</dbReference>
<comment type="caution">
    <text evidence="2">The sequence shown here is derived from an EMBL/GenBank/DDBJ whole genome shotgun (WGS) entry which is preliminary data.</text>
</comment>
<name>A0ABU0YL19_9PROT</name>
<evidence type="ECO:0000313" key="3">
    <source>
        <dbReference type="Proteomes" id="UP001230156"/>
    </source>
</evidence>
<evidence type="ECO:0000259" key="1">
    <source>
        <dbReference type="Pfam" id="PF02589"/>
    </source>
</evidence>
<dbReference type="InterPro" id="IPR037171">
    <property type="entry name" value="NagB/RpiA_transferase-like"/>
</dbReference>
<dbReference type="Pfam" id="PF02589">
    <property type="entry name" value="LUD_dom"/>
    <property type="match status" value="1"/>
</dbReference>
<dbReference type="SUPFAM" id="SSF100950">
    <property type="entry name" value="NagB/RpiA/CoA transferase-like"/>
    <property type="match status" value="1"/>
</dbReference>
<keyword evidence="3" id="KW-1185">Reference proteome</keyword>
<dbReference type="InterPro" id="IPR003741">
    <property type="entry name" value="LUD_dom"/>
</dbReference>
<sequence>MSTDRDRMLATIRAGVSRSVTKDMPKPAPVIPRRGQLQGRALVELFRKQAETASATVAEVARAEDVPAAVAEYLRGRNLPPQIRLAPDPRVEALDWKSQPMLETSRGASDGTDTASVTPVLAGVAETGTLMVHSGAPTPNTLHFLPETHIAVVYADELVGTYEDAWTQLRAKQGGDLSSGAMPRTVSFVTGPSRSADIGKILLMGAHGPKRLHIILVDAKRPTH</sequence>
<evidence type="ECO:0000313" key="2">
    <source>
        <dbReference type="EMBL" id="MDQ7248416.1"/>
    </source>
</evidence>
<dbReference type="InterPro" id="IPR024185">
    <property type="entry name" value="FTHF_cligase-like_sf"/>
</dbReference>